<dbReference type="PANTHER" id="PTHR12991:SF10">
    <property type="entry name" value="GATOR COMPLEX PROTEIN NPRL2"/>
    <property type="match status" value="1"/>
</dbReference>
<evidence type="ECO:0000256" key="2">
    <source>
        <dbReference type="SAM" id="MobiDB-lite"/>
    </source>
</evidence>
<name>A0A6A6X0G1_9PLEO</name>
<dbReference type="GO" id="GO:0010508">
    <property type="term" value="P:positive regulation of autophagy"/>
    <property type="evidence" value="ECO:0007669"/>
    <property type="project" value="TreeGrafter"/>
</dbReference>
<protein>
    <submittedName>
        <fullName evidence="3">Nitrogen permease regulator 2</fullName>
    </submittedName>
</protein>
<accession>A0A6A6X0G1</accession>
<dbReference type="GO" id="GO:0005774">
    <property type="term" value="C:vacuolar membrane"/>
    <property type="evidence" value="ECO:0007669"/>
    <property type="project" value="TreeGrafter"/>
</dbReference>
<evidence type="ECO:0000313" key="4">
    <source>
        <dbReference type="Proteomes" id="UP000799757"/>
    </source>
</evidence>
<comment type="similarity">
    <text evidence="1">Belongs to the NPR2 family.</text>
</comment>
<evidence type="ECO:0000256" key="1">
    <source>
        <dbReference type="ARBA" id="ARBA00008433"/>
    </source>
</evidence>
<dbReference type="PANTHER" id="PTHR12991">
    <property type="entry name" value="NITROGEN PERMEASE REGULATOR 2/TUMOR SUPPRESSOR CANDIDATE 4"/>
    <property type="match status" value="1"/>
</dbReference>
<dbReference type="GO" id="GO:1990130">
    <property type="term" value="C:GATOR1 complex"/>
    <property type="evidence" value="ECO:0007669"/>
    <property type="project" value="TreeGrafter"/>
</dbReference>
<reference evidence="3" key="1">
    <citation type="journal article" date="2020" name="Stud. Mycol.">
        <title>101 Dothideomycetes genomes: a test case for predicting lifestyles and emergence of pathogens.</title>
        <authorList>
            <person name="Haridas S."/>
            <person name="Albert R."/>
            <person name="Binder M."/>
            <person name="Bloem J."/>
            <person name="Labutti K."/>
            <person name="Salamov A."/>
            <person name="Andreopoulos B."/>
            <person name="Baker S."/>
            <person name="Barry K."/>
            <person name="Bills G."/>
            <person name="Bluhm B."/>
            <person name="Cannon C."/>
            <person name="Castanera R."/>
            <person name="Culley D."/>
            <person name="Daum C."/>
            <person name="Ezra D."/>
            <person name="Gonzalez J."/>
            <person name="Henrissat B."/>
            <person name="Kuo A."/>
            <person name="Liang C."/>
            <person name="Lipzen A."/>
            <person name="Lutzoni F."/>
            <person name="Magnuson J."/>
            <person name="Mondo S."/>
            <person name="Nolan M."/>
            <person name="Ohm R."/>
            <person name="Pangilinan J."/>
            <person name="Park H.-J."/>
            <person name="Ramirez L."/>
            <person name="Alfaro M."/>
            <person name="Sun H."/>
            <person name="Tritt A."/>
            <person name="Yoshinaga Y."/>
            <person name="Zwiers L.-H."/>
            <person name="Turgeon B."/>
            <person name="Goodwin S."/>
            <person name="Spatafora J."/>
            <person name="Crous P."/>
            <person name="Grigoriev I."/>
        </authorList>
    </citation>
    <scope>NUCLEOTIDE SEQUENCE</scope>
    <source>
        <strain evidence="3">CBS 109.77</strain>
    </source>
</reference>
<keyword evidence="4" id="KW-1185">Reference proteome</keyword>
<organism evidence="3 4">
    <name type="scientific">Melanomma pulvis-pyrius CBS 109.77</name>
    <dbReference type="NCBI Taxonomy" id="1314802"/>
    <lineage>
        <taxon>Eukaryota</taxon>
        <taxon>Fungi</taxon>
        <taxon>Dikarya</taxon>
        <taxon>Ascomycota</taxon>
        <taxon>Pezizomycotina</taxon>
        <taxon>Dothideomycetes</taxon>
        <taxon>Pleosporomycetidae</taxon>
        <taxon>Pleosporales</taxon>
        <taxon>Melanommataceae</taxon>
        <taxon>Melanomma</taxon>
    </lineage>
</organism>
<dbReference type="GO" id="GO:0005096">
    <property type="term" value="F:GTPase activator activity"/>
    <property type="evidence" value="ECO:0007669"/>
    <property type="project" value="TreeGrafter"/>
</dbReference>
<gene>
    <name evidence="3" type="ORF">K505DRAFT_352416</name>
</gene>
<dbReference type="EMBL" id="MU002121">
    <property type="protein sequence ID" value="KAF2789675.1"/>
    <property type="molecule type" value="Genomic_DNA"/>
</dbReference>
<dbReference type="GO" id="GO:1904262">
    <property type="term" value="P:negative regulation of TORC1 signaling"/>
    <property type="evidence" value="ECO:0007669"/>
    <property type="project" value="TreeGrafter"/>
</dbReference>
<feature type="compositionally biased region" description="Polar residues" evidence="2">
    <location>
        <begin position="473"/>
        <end position="493"/>
    </location>
</feature>
<proteinExistence type="inferred from homology"/>
<dbReference type="InterPro" id="IPR009348">
    <property type="entry name" value="NPR2-like"/>
</dbReference>
<dbReference type="Pfam" id="PF06218">
    <property type="entry name" value="NPR2"/>
    <property type="match status" value="1"/>
</dbReference>
<evidence type="ECO:0000313" key="3">
    <source>
        <dbReference type="EMBL" id="KAF2789675.1"/>
    </source>
</evidence>
<feature type="region of interest" description="Disordered" evidence="2">
    <location>
        <begin position="445"/>
        <end position="499"/>
    </location>
</feature>
<feature type="compositionally biased region" description="Low complexity" evidence="2">
    <location>
        <begin position="452"/>
        <end position="466"/>
    </location>
</feature>
<sequence length="579" mass="63633">MPTRAIKSIFFTRFHHEKGSRVLHQIPEGSITPSRAPSALATPLFDFDSVTTYLIPTQQFCDRLLTFCTNHYRVIGYPVCIREGKYSRNEFIFNFAVVLEEAVADWVAYGEVVRKLGRLLRGLEEQGGFLSSEEERVWEDEGWSEGRGEGAGGGGRQGGLVASKVYALCEMVLEDLNNYAECMIPIDDSNTINLKLFPTHPPPPPIYPHHVPLLTISLDSLTSPVSSDLTLTRVLPFINGIHSVSHIAQLADTDLSLTRKAIQHLVYYGCLILLDIFSFGAVYAPTAEMGWFVTDQSVQEECARYVRVPHIQFGKGSMKMGSESERGGAERTSIITEASQRSDVSISSSSTTTTNTNTNPNIALNLTTPTTIFDALDHPSTGPKISSETLIMLYASLRQGLPLKSWVLENLPLLHGIDIRRFITFGIIKGILYRVHKYAIATSTFPASSNRSPAGGLPPSLPSSSSVHRDSDQSTIRGTHTPQHPHPSQSQSRHLSHKPSLASTANVFTAPTPHGRPDEVQGPRLESLIDERDIGAGLPLVKFLDGMHCFDEICTELGLGESVVEKKVKGAGEVQIVYR</sequence>
<dbReference type="OrthoDB" id="338854at2759"/>
<dbReference type="AlphaFoldDB" id="A0A6A6X0G1"/>
<dbReference type="Proteomes" id="UP000799757">
    <property type="component" value="Unassembled WGS sequence"/>
</dbReference>